<keyword evidence="2" id="KW-1185">Reference proteome</keyword>
<reference evidence="1" key="1">
    <citation type="journal article" date="2020" name="Mol. Plant Microbe Interact.">
        <title>Genome Sequence of the Biocontrol Agent Coniothyrium minitans strain Conio (IMI 134523).</title>
        <authorList>
            <person name="Patel D."/>
            <person name="Shittu T.A."/>
            <person name="Baroncelli R."/>
            <person name="Muthumeenakshi S."/>
            <person name="Osborne T.H."/>
            <person name="Janganan T.K."/>
            <person name="Sreenivasaprasad S."/>
        </authorList>
    </citation>
    <scope>NUCLEOTIDE SEQUENCE</scope>
    <source>
        <strain evidence="1">Conio</strain>
    </source>
</reference>
<gene>
    <name evidence="1" type="ORF">PMIN01_12425</name>
</gene>
<accession>A0A9P6G5N7</accession>
<dbReference type="AlphaFoldDB" id="A0A9P6G5N7"/>
<evidence type="ECO:0000313" key="1">
    <source>
        <dbReference type="EMBL" id="KAF9729561.1"/>
    </source>
</evidence>
<sequence length="231" mass="26349">MAYFDNEWDQQMSDVRDRRLPPLSAYYRWCIMCEVFGHATGEMVDCDAAKWDSRCPTERRFQVTGARPFVSRGFQAPTAHVNNIPVAYGTKWTTCSMLGCNNTLGPWTLPMPQMGEWITCPSCGTMQSHSSSLYQPSQSGQVDFFKAFEALGAAILGARTSVDKPRSRSTTLRHEMYLKRPSLKLPWLFANRERLGFLGTPDAHTYRYTDGSRQGKWSPVLWEDGRYFNAD</sequence>
<comment type="caution">
    <text evidence="1">The sequence shown here is derived from an EMBL/GenBank/DDBJ whole genome shotgun (WGS) entry which is preliminary data.</text>
</comment>
<name>A0A9P6G5N7_9PLEO</name>
<dbReference type="OrthoDB" id="3789666at2759"/>
<proteinExistence type="predicted"/>
<dbReference type="Proteomes" id="UP000756921">
    <property type="component" value="Unassembled WGS sequence"/>
</dbReference>
<protein>
    <submittedName>
        <fullName evidence="1">Uncharacterized protein</fullName>
    </submittedName>
</protein>
<organism evidence="1 2">
    <name type="scientific">Paraphaeosphaeria minitans</name>
    <dbReference type="NCBI Taxonomy" id="565426"/>
    <lineage>
        <taxon>Eukaryota</taxon>
        <taxon>Fungi</taxon>
        <taxon>Dikarya</taxon>
        <taxon>Ascomycota</taxon>
        <taxon>Pezizomycotina</taxon>
        <taxon>Dothideomycetes</taxon>
        <taxon>Pleosporomycetidae</taxon>
        <taxon>Pleosporales</taxon>
        <taxon>Massarineae</taxon>
        <taxon>Didymosphaeriaceae</taxon>
        <taxon>Paraphaeosphaeria</taxon>
    </lineage>
</organism>
<dbReference type="EMBL" id="WJXW01000016">
    <property type="protein sequence ID" value="KAF9729561.1"/>
    <property type="molecule type" value="Genomic_DNA"/>
</dbReference>
<evidence type="ECO:0000313" key="2">
    <source>
        <dbReference type="Proteomes" id="UP000756921"/>
    </source>
</evidence>